<evidence type="ECO:0000256" key="4">
    <source>
        <dbReference type="ARBA" id="ARBA00023163"/>
    </source>
</evidence>
<evidence type="ECO:0000256" key="6">
    <source>
        <dbReference type="SAM" id="MobiDB-lite"/>
    </source>
</evidence>
<dbReference type="InterPro" id="IPR013907">
    <property type="entry name" value="Sds3"/>
</dbReference>
<name>A0A8H7Q6G2_9FUNG</name>
<feature type="compositionally biased region" description="Basic and acidic residues" evidence="6">
    <location>
        <begin position="93"/>
        <end position="105"/>
    </location>
</feature>
<feature type="region of interest" description="Disordered" evidence="6">
    <location>
        <begin position="1"/>
        <end position="129"/>
    </location>
</feature>
<dbReference type="GO" id="GO:0010468">
    <property type="term" value="P:regulation of gene expression"/>
    <property type="evidence" value="ECO:0007669"/>
    <property type="project" value="UniProtKB-ARBA"/>
</dbReference>
<evidence type="ECO:0000313" key="8">
    <source>
        <dbReference type="Proteomes" id="UP000612746"/>
    </source>
</evidence>
<sequence>MQLQCVTMTAPIEAEPASEEKSLKVNARHSPAASLPDDATLTPQSLSPHTKSPSHAPFSDLQSSQSGHVAELQSPRMEPTDSQGWETRSPTPAKHEESTTKHELVTSETELEPSKRQRLDGPEEPTETEAYEELRRGAFQALQSIEQDFAKLRERLYHERLAEIEKEVVAISTGKHPRYSLAMADIDSRRKKQMEQVSEWRRHKNIDIHRQVQSSLRSAHATFLAKRAELRRSVMDSIMNQKQKLTDEMMLFNSTAPTLPSESILKHRRERTLQENKDTLGISTTVGFPISMKPSGYEEAETESDVRMIQQTETNEKSKLSYII</sequence>
<feature type="compositionally biased region" description="Polar residues" evidence="6">
    <location>
        <begin position="80"/>
        <end position="90"/>
    </location>
</feature>
<organism evidence="7 8">
    <name type="scientific">Umbelopsis vinacea</name>
    <dbReference type="NCBI Taxonomy" id="44442"/>
    <lineage>
        <taxon>Eukaryota</taxon>
        <taxon>Fungi</taxon>
        <taxon>Fungi incertae sedis</taxon>
        <taxon>Mucoromycota</taxon>
        <taxon>Mucoromycotina</taxon>
        <taxon>Umbelopsidomycetes</taxon>
        <taxon>Umbelopsidales</taxon>
        <taxon>Umbelopsidaceae</taxon>
        <taxon>Umbelopsis</taxon>
    </lineage>
</organism>
<keyword evidence="3" id="KW-0805">Transcription regulation</keyword>
<dbReference type="AlphaFoldDB" id="A0A8H7Q6G2"/>
<evidence type="ECO:0000256" key="1">
    <source>
        <dbReference type="ARBA" id="ARBA00004123"/>
    </source>
</evidence>
<dbReference type="Pfam" id="PF08598">
    <property type="entry name" value="Sds3"/>
    <property type="match status" value="1"/>
</dbReference>
<dbReference type="PANTHER" id="PTHR21964">
    <property type="entry name" value="BREAST CANCER METASTASIS-SUPPRESSOR 1"/>
    <property type="match status" value="1"/>
</dbReference>
<keyword evidence="8" id="KW-1185">Reference proteome</keyword>
<feature type="compositionally biased region" description="Basic and acidic residues" evidence="6">
    <location>
        <begin position="112"/>
        <end position="121"/>
    </location>
</feature>
<keyword evidence="2" id="KW-0678">Repressor</keyword>
<dbReference type="SMART" id="SM01401">
    <property type="entry name" value="Sds3"/>
    <property type="match status" value="1"/>
</dbReference>
<reference evidence="7" key="1">
    <citation type="submission" date="2020-12" db="EMBL/GenBank/DDBJ databases">
        <title>Metabolic potential, ecology and presence of endohyphal bacteria is reflected in genomic diversity of Mucoromycotina.</title>
        <authorList>
            <person name="Muszewska A."/>
            <person name="Okrasinska A."/>
            <person name="Steczkiewicz K."/>
            <person name="Drgas O."/>
            <person name="Orlowska M."/>
            <person name="Perlinska-Lenart U."/>
            <person name="Aleksandrzak-Piekarczyk T."/>
            <person name="Szatraj K."/>
            <person name="Zielenkiewicz U."/>
            <person name="Pilsyk S."/>
            <person name="Malc E."/>
            <person name="Mieczkowski P."/>
            <person name="Kruszewska J.S."/>
            <person name="Biernat P."/>
            <person name="Pawlowska J."/>
        </authorList>
    </citation>
    <scope>NUCLEOTIDE SEQUENCE</scope>
    <source>
        <strain evidence="7">WA0000051536</strain>
    </source>
</reference>
<keyword evidence="5" id="KW-0539">Nucleus</keyword>
<dbReference type="EMBL" id="JAEPRA010000004">
    <property type="protein sequence ID" value="KAG2186671.1"/>
    <property type="molecule type" value="Genomic_DNA"/>
</dbReference>
<comment type="caution">
    <text evidence="7">The sequence shown here is derived from an EMBL/GenBank/DDBJ whole genome shotgun (WGS) entry which is preliminary data.</text>
</comment>
<comment type="subcellular location">
    <subcellularLocation>
        <location evidence="1">Nucleus</location>
    </subcellularLocation>
</comment>
<dbReference type="OrthoDB" id="20886at2759"/>
<evidence type="ECO:0000313" key="7">
    <source>
        <dbReference type="EMBL" id="KAG2186671.1"/>
    </source>
</evidence>
<evidence type="ECO:0000256" key="3">
    <source>
        <dbReference type="ARBA" id="ARBA00023015"/>
    </source>
</evidence>
<proteinExistence type="predicted"/>
<evidence type="ECO:0000256" key="5">
    <source>
        <dbReference type="ARBA" id="ARBA00023242"/>
    </source>
</evidence>
<keyword evidence="4" id="KW-0804">Transcription</keyword>
<gene>
    <name evidence="7" type="ORF">INT44_002895</name>
</gene>
<feature type="compositionally biased region" description="Polar residues" evidence="6">
    <location>
        <begin position="41"/>
        <end position="53"/>
    </location>
</feature>
<dbReference type="GO" id="GO:0005654">
    <property type="term" value="C:nucleoplasm"/>
    <property type="evidence" value="ECO:0007669"/>
    <property type="project" value="UniProtKB-ARBA"/>
</dbReference>
<dbReference type="Proteomes" id="UP000612746">
    <property type="component" value="Unassembled WGS sequence"/>
</dbReference>
<protein>
    <submittedName>
        <fullName evidence="7">Uncharacterized protein</fullName>
    </submittedName>
</protein>
<dbReference type="Gene3D" id="1.20.5.1500">
    <property type="match status" value="1"/>
</dbReference>
<accession>A0A8H7Q6G2</accession>
<evidence type="ECO:0000256" key="2">
    <source>
        <dbReference type="ARBA" id="ARBA00022491"/>
    </source>
</evidence>